<gene>
    <name evidence="2" type="ORF">C2G38_1041787</name>
</gene>
<feature type="transmembrane region" description="Helical" evidence="1">
    <location>
        <begin position="12"/>
        <end position="34"/>
    </location>
</feature>
<name>A0A397W6H5_9GLOM</name>
<keyword evidence="1" id="KW-0812">Transmembrane</keyword>
<comment type="caution">
    <text evidence="2">The sequence shown here is derived from an EMBL/GenBank/DDBJ whole genome shotgun (WGS) entry which is preliminary data.</text>
</comment>
<organism evidence="2 3">
    <name type="scientific">Gigaspora rosea</name>
    <dbReference type="NCBI Taxonomy" id="44941"/>
    <lineage>
        <taxon>Eukaryota</taxon>
        <taxon>Fungi</taxon>
        <taxon>Fungi incertae sedis</taxon>
        <taxon>Mucoromycota</taxon>
        <taxon>Glomeromycotina</taxon>
        <taxon>Glomeromycetes</taxon>
        <taxon>Diversisporales</taxon>
        <taxon>Gigasporaceae</taxon>
        <taxon>Gigaspora</taxon>
    </lineage>
</organism>
<protein>
    <submittedName>
        <fullName evidence="2">Uncharacterized protein</fullName>
    </submittedName>
</protein>
<evidence type="ECO:0000256" key="1">
    <source>
        <dbReference type="SAM" id="Phobius"/>
    </source>
</evidence>
<dbReference type="EMBL" id="QKWP01000033">
    <property type="protein sequence ID" value="RIB29612.1"/>
    <property type="molecule type" value="Genomic_DNA"/>
</dbReference>
<accession>A0A397W6H5</accession>
<reference evidence="2 3" key="1">
    <citation type="submission" date="2018-06" db="EMBL/GenBank/DDBJ databases">
        <title>Comparative genomics reveals the genomic features of Rhizophagus irregularis, R. cerebriforme, R. diaphanum and Gigaspora rosea, and their symbiotic lifestyle signature.</title>
        <authorList>
            <person name="Morin E."/>
            <person name="San Clemente H."/>
            <person name="Chen E.C.H."/>
            <person name="De La Providencia I."/>
            <person name="Hainaut M."/>
            <person name="Kuo A."/>
            <person name="Kohler A."/>
            <person name="Murat C."/>
            <person name="Tang N."/>
            <person name="Roy S."/>
            <person name="Loubradou J."/>
            <person name="Henrissat B."/>
            <person name="Grigoriev I.V."/>
            <person name="Corradi N."/>
            <person name="Roux C."/>
            <person name="Martin F.M."/>
        </authorList>
    </citation>
    <scope>NUCLEOTIDE SEQUENCE [LARGE SCALE GENOMIC DNA]</scope>
    <source>
        <strain evidence="2 3">DAOM 194757</strain>
    </source>
</reference>
<evidence type="ECO:0000313" key="2">
    <source>
        <dbReference type="EMBL" id="RIB29612.1"/>
    </source>
</evidence>
<dbReference type="AlphaFoldDB" id="A0A397W6H5"/>
<keyword evidence="1" id="KW-0472">Membrane</keyword>
<keyword evidence="3" id="KW-1185">Reference proteome</keyword>
<keyword evidence="1" id="KW-1133">Transmembrane helix</keyword>
<evidence type="ECO:0000313" key="3">
    <source>
        <dbReference type="Proteomes" id="UP000266673"/>
    </source>
</evidence>
<dbReference type="Proteomes" id="UP000266673">
    <property type="component" value="Unassembled WGS sequence"/>
</dbReference>
<sequence length="75" mass="8477">MTHVDWIRSGFFLVGSGGFGFGARPVFSVRVGFFTVKTRPEPSREEQRRCSSRDFTITLTLTLILTLIIILTLNL</sequence>
<proteinExistence type="predicted"/>
<feature type="transmembrane region" description="Helical" evidence="1">
    <location>
        <begin position="55"/>
        <end position="73"/>
    </location>
</feature>